<feature type="compositionally biased region" description="Basic and acidic residues" evidence="1">
    <location>
        <begin position="38"/>
        <end position="50"/>
    </location>
</feature>
<reference evidence="2" key="1">
    <citation type="submission" date="2023-11" db="EMBL/GenBank/DDBJ databases">
        <title>Genome assemblies of two species of porcelain crab, Petrolisthes cinctipes and Petrolisthes manimaculis (Anomura: Porcellanidae).</title>
        <authorList>
            <person name="Angst P."/>
        </authorList>
    </citation>
    <scope>NUCLEOTIDE SEQUENCE</scope>
    <source>
        <strain evidence="2">PB745_02</strain>
        <tissue evidence="2">Gill</tissue>
    </source>
</reference>
<name>A0AAE1PRR4_9EUCA</name>
<evidence type="ECO:0000313" key="3">
    <source>
        <dbReference type="Proteomes" id="UP001292094"/>
    </source>
</evidence>
<organism evidence="2 3">
    <name type="scientific">Petrolisthes manimaculis</name>
    <dbReference type="NCBI Taxonomy" id="1843537"/>
    <lineage>
        <taxon>Eukaryota</taxon>
        <taxon>Metazoa</taxon>
        <taxon>Ecdysozoa</taxon>
        <taxon>Arthropoda</taxon>
        <taxon>Crustacea</taxon>
        <taxon>Multicrustacea</taxon>
        <taxon>Malacostraca</taxon>
        <taxon>Eumalacostraca</taxon>
        <taxon>Eucarida</taxon>
        <taxon>Decapoda</taxon>
        <taxon>Pleocyemata</taxon>
        <taxon>Anomura</taxon>
        <taxon>Galatheoidea</taxon>
        <taxon>Porcellanidae</taxon>
        <taxon>Petrolisthes</taxon>
    </lineage>
</organism>
<evidence type="ECO:0000313" key="2">
    <source>
        <dbReference type="EMBL" id="KAK4312968.1"/>
    </source>
</evidence>
<gene>
    <name evidence="2" type="ORF">Pmani_015633</name>
</gene>
<feature type="region of interest" description="Disordered" evidence="1">
    <location>
        <begin position="1"/>
        <end position="67"/>
    </location>
</feature>
<dbReference type="AlphaFoldDB" id="A0AAE1PRR4"/>
<sequence length="123" mass="14091">MIRNNSCPLANPIRLPVNIRIPPGSPPSSSSESDSDSEPPRRPVRSERRPTPLRLPNRRWTDIDPQQRDLEEEIMNTIEETRKIPMESRPKFIKLQENNKLKMLVKQVNTGLTSLVPEDATLS</sequence>
<evidence type="ECO:0000256" key="1">
    <source>
        <dbReference type="SAM" id="MobiDB-lite"/>
    </source>
</evidence>
<comment type="caution">
    <text evidence="2">The sequence shown here is derived from an EMBL/GenBank/DDBJ whole genome shotgun (WGS) entry which is preliminary data.</text>
</comment>
<keyword evidence="3" id="KW-1185">Reference proteome</keyword>
<protein>
    <submittedName>
        <fullName evidence="2">Uncharacterized protein</fullName>
    </submittedName>
</protein>
<proteinExistence type="predicted"/>
<dbReference type="Proteomes" id="UP001292094">
    <property type="component" value="Unassembled WGS sequence"/>
</dbReference>
<dbReference type="EMBL" id="JAWZYT010001357">
    <property type="protein sequence ID" value="KAK4312968.1"/>
    <property type="molecule type" value="Genomic_DNA"/>
</dbReference>
<accession>A0AAE1PRR4</accession>